<dbReference type="AlphaFoldDB" id="A0AB73QTE6"/>
<dbReference type="Proteomes" id="UP000220969">
    <property type="component" value="Unassembled WGS sequence"/>
</dbReference>
<organism evidence="2">
    <name type="scientific">Bacillus toyonensis</name>
    <dbReference type="NCBI Taxonomy" id="155322"/>
    <lineage>
        <taxon>Bacteria</taxon>
        <taxon>Bacillati</taxon>
        <taxon>Bacillota</taxon>
        <taxon>Bacilli</taxon>
        <taxon>Bacillales</taxon>
        <taxon>Bacillaceae</taxon>
        <taxon>Bacillus</taxon>
        <taxon>Bacillus cereus group</taxon>
    </lineage>
</organism>
<evidence type="ECO:0000259" key="1">
    <source>
        <dbReference type="Pfam" id="PF18451"/>
    </source>
</evidence>
<evidence type="ECO:0000313" key="2">
    <source>
        <dbReference type="EMBL" id="PEI83409.1"/>
    </source>
</evidence>
<proteinExistence type="predicted"/>
<dbReference type="Pfam" id="PF18451">
    <property type="entry name" value="CdiA_C"/>
    <property type="match status" value="1"/>
</dbReference>
<dbReference type="InterPro" id="IPR040559">
    <property type="entry name" value="CdiA_C"/>
</dbReference>
<comment type="caution">
    <text evidence="2">The sequence shown here is derived from an EMBL/GenBank/DDBJ whole genome shotgun (WGS) entry which is preliminary data.</text>
</comment>
<accession>A0AB73QTE6</accession>
<reference evidence="2" key="1">
    <citation type="submission" date="2017-09" db="EMBL/GenBank/DDBJ databases">
        <title>Large-scale bioinformatics analysis of Bacillus genomes uncovers conserved roles of natural products in bacterial physiology.</title>
        <authorList>
            <consortium name="Agbiome Team Llc"/>
            <person name="Bleich R.M."/>
            <person name="Kirk G.J."/>
            <person name="Santa Maria K.C."/>
            <person name="Allen S.E."/>
            <person name="Farag S."/>
            <person name="Shank E.A."/>
            <person name="Bowers A."/>
        </authorList>
    </citation>
    <scope>NUCLEOTIDE SEQUENCE</scope>
    <source>
        <strain evidence="2">AFS005430</strain>
    </source>
</reference>
<dbReference type="Gene3D" id="3.40.1350.120">
    <property type="match status" value="1"/>
</dbReference>
<dbReference type="EMBL" id="NUEH01000055">
    <property type="protein sequence ID" value="PEI83409.1"/>
    <property type="molecule type" value="Genomic_DNA"/>
</dbReference>
<gene>
    <name evidence="2" type="ORF">CN678_24105</name>
</gene>
<protein>
    <recommendedName>
        <fullName evidence="1">tRNA nuclease CdiA C-terminal domain-containing protein</fullName>
    </recommendedName>
</protein>
<sequence length="500" mass="56140">MSLAIPVETRPIVSHVYISLDQIKKLCTGRTTIDDPEPTTIIRQNMEYALQLLNGIESTLIELYPRVDLVANKGGYPGGTVARMAYDLISYGVKRIRVELEGKLAWNTEYPSVRAISIHKFIQYINPFYSIGTAETLMVLTGEMPFEASYIPTINEEYKEFVDTCGDIALSLLPFLGNFYDVGTGIIGYRYDGKRLDNTERILRVGLVGAGVLIGKVIKGLRISAENVMRIRKISELRTARLRSYVETAVALNSMTRKEAEVMLNLLKKVKSGIRLSFKERISVYNLLRKMNQHATASHWIKIAEESKYIKRKIEHANVLHEVNFEEGEEEAIQLLAKKLTNSKITALPRSLPTDFVEKITNNLPKLKEVAHVKCPDLLIDGILADIKTPIVESMDKIIRLLKDGAGQASVMILNMSRIKTITSTEVAKELVKRFFNSPYSIGINRIIIVDSKGFFKELSRAPALDVIALTEAELTATTGSPIKSYANLKQLWDDTEKAK</sequence>
<name>A0AB73QTE6_9BACI</name>
<dbReference type="RefSeq" id="WP_098164861.1">
    <property type="nucleotide sequence ID" value="NZ_NUEH01000055.1"/>
</dbReference>
<feature type="domain" description="tRNA nuclease CdiA C-terminal" evidence="1">
    <location>
        <begin position="375"/>
        <end position="454"/>
    </location>
</feature>